<dbReference type="EMBL" id="HBIB01033415">
    <property type="protein sequence ID" value="CAE0259454.1"/>
    <property type="molecule type" value="Transcribed_RNA"/>
</dbReference>
<sequence length="569" mass="60169">MGCGASVHNNVELVVIDPNALGFVVGDVTFDNYSSLLHTKLGGTHHFFLRVSLWRKSAREEWEEVDVYRTQNGKVREEKTLTLNEAYTFNFDDATSCLDGRLKLELFQEWTGSVKSFRRLRAPGMGGEDFNPVSQARCLASRDLYYDKKLKSFVHPRTCSRAMFVPGRGVFGVDSKQIKSMRINSQMLSNPYEPPESVVYKGNEVLLAVGNNIDGIDVPPVAHTSVELFYQRIDSDNPLSNVYGGKASRNEGSFFQKVRGFGSSRAINASPMKMQGPLFETSSEGPFTSLEKASKQPQQGRPSGVLEEGYVVDSPPSETKSKKNGKMERSKSKKANGSALRVGAPSMYSTMSVITPKTSNVSNVSGVSSEVPAGEGRGSAVNSVDADATGPVTAMVASHLAASAKGAALFGRGNSSVLALPGSSVNVPSHSGTGSVSGGGVNGSPWASSVGRQPILPGYVNNTFAASSRSQSVLNVGGVGGLSQSPSLGRVAFSGVAAVDPGVSSHEVPEPISARRTQPGTVDSDEIQDEGISFLPPLLSSQVGVDAMRRTGGVTSGVGLLGAAMEDEQ</sequence>
<evidence type="ECO:0000256" key="1">
    <source>
        <dbReference type="SAM" id="MobiDB-lite"/>
    </source>
</evidence>
<feature type="region of interest" description="Disordered" evidence="1">
    <location>
        <begin position="275"/>
        <end position="339"/>
    </location>
</feature>
<feature type="region of interest" description="Disordered" evidence="1">
    <location>
        <begin position="502"/>
        <end position="525"/>
    </location>
</feature>
<evidence type="ECO:0000313" key="2">
    <source>
        <dbReference type="EMBL" id="CAE0259454.1"/>
    </source>
</evidence>
<feature type="compositionally biased region" description="Low complexity" evidence="1">
    <location>
        <begin position="360"/>
        <end position="371"/>
    </location>
</feature>
<protein>
    <submittedName>
        <fullName evidence="2">Uncharacterized protein</fullName>
    </submittedName>
</protein>
<feature type="region of interest" description="Disordered" evidence="1">
    <location>
        <begin position="360"/>
        <end position="382"/>
    </location>
</feature>
<accession>A0A7S3DKM8</accession>
<organism evidence="2">
    <name type="scientific">Palpitomonas bilix</name>
    <dbReference type="NCBI Taxonomy" id="652834"/>
    <lineage>
        <taxon>Eukaryota</taxon>
        <taxon>Eukaryota incertae sedis</taxon>
    </lineage>
</organism>
<proteinExistence type="predicted"/>
<gene>
    <name evidence="2" type="ORF">PBIL07802_LOCUS21723</name>
</gene>
<dbReference type="AlphaFoldDB" id="A0A7S3DKM8"/>
<name>A0A7S3DKM8_9EUKA</name>
<feature type="compositionally biased region" description="Basic and acidic residues" evidence="1">
    <location>
        <begin position="319"/>
        <end position="330"/>
    </location>
</feature>
<reference evidence="2" key="1">
    <citation type="submission" date="2021-01" db="EMBL/GenBank/DDBJ databases">
        <authorList>
            <person name="Corre E."/>
            <person name="Pelletier E."/>
            <person name="Niang G."/>
            <person name="Scheremetjew M."/>
            <person name="Finn R."/>
            <person name="Kale V."/>
            <person name="Holt S."/>
            <person name="Cochrane G."/>
            <person name="Meng A."/>
            <person name="Brown T."/>
            <person name="Cohen L."/>
        </authorList>
    </citation>
    <scope>NUCLEOTIDE SEQUENCE</scope>
    <source>
        <strain evidence="2">NIES-2562</strain>
    </source>
</reference>